<evidence type="ECO:0000313" key="3">
    <source>
        <dbReference type="Proteomes" id="UP001396334"/>
    </source>
</evidence>
<gene>
    <name evidence="2" type="ORF">V6N11_084444</name>
</gene>
<reference evidence="2 3" key="1">
    <citation type="journal article" date="2024" name="G3 (Bethesda)">
        <title>Genome assembly of Hibiscus sabdariffa L. provides insights into metabolisms of medicinal natural products.</title>
        <authorList>
            <person name="Kim T."/>
        </authorList>
    </citation>
    <scope>NUCLEOTIDE SEQUENCE [LARGE SCALE GENOMIC DNA]</scope>
    <source>
        <strain evidence="2">TK-2024</strain>
        <tissue evidence="2">Old leaves</tissue>
    </source>
</reference>
<organism evidence="2 3">
    <name type="scientific">Hibiscus sabdariffa</name>
    <name type="common">roselle</name>
    <dbReference type="NCBI Taxonomy" id="183260"/>
    <lineage>
        <taxon>Eukaryota</taxon>
        <taxon>Viridiplantae</taxon>
        <taxon>Streptophyta</taxon>
        <taxon>Embryophyta</taxon>
        <taxon>Tracheophyta</taxon>
        <taxon>Spermatophyta</taxon>
        <taxon>Magnoliopsida</taxon>
        <taxon>eudicotyledons</taxon>
        <taxon>Gunneridae</taxon>
        <taxon>Pentapetalae</taxon>
        <taxon>rosids</taxon>
        <taxon>malvids</taxon>
        <taxon>Malvales</taxon>
        <taxon>Malvaceae</taxon>
        <taxon>Malvoideae</taxon>
        <taxon>Hibiscus</taxon>
    </lineage>
</organism>
<feature type="compositionally biased region" description="Basic residues" evidence="1">
    <location>
        <begin position="1"/>
        <end position="12"/>
    </location>
</feature>
<feature type="compositionally biased region" description="Polar residues" evidence="1">
    <location>
        <begin position="90"/>
        <end position="99"/>
    </location>
</feature>
<evidence type="ECO:0000313" key="2">
    <source>
        <dbReference type="EMBL" id="KAK8973748.1"/>
    </source>
</evidence>
<dbReference type="EMBL" id="JBBPBN010000181">
    <property type="protein sequence ID" value="KAK8973748.1"/>
    <property type="molecule type" value="Genomic_DNA"/>
</dbReference>
<evidence type="ECO:0000256" key="1">
    <source>
        <dbReference type="SAM" id="MobiDB-lite"/>
    </source>
</evidence>
<proteinExistence type="predicted"/>
<feature type="region of interest" description="Disordered" evidence="1">
    <location>
        <begin position="1"/>
        <end position="34"/>
    </location>
</feature>
<accession>A0ABR2NC61</accession>
<keyword evidence="3" id="KW-1185">Reference proteome</keyword>
<dbReference type="Proteomes" id="UP001396334">
    <property type="component" value="Unassembled WGS sequence"/>
</dbReference>
<sequence>MLVERRQRRSSRKAPSNTAASPVSSPPPVVVHGSRFNPIFEESLDMDHAPVDTTGPQSHAPMHISQSNAVVTPAVDSSSIDAPSATVVVPSTSKSSISQAHGKEKSKVSAKQGDPSKHLALPLQKTIVVQRSAAFPISKPTALTNRRRSSLSSARFGPFPRPSSRFNKANHTVVVVDENANPNVHSPTPNPLSLLSTASGSIPAVPIVSCEKVSRPQDSEGSIPAGTLRDNHVTVEVWVFLDAMSVIWHLCTNWRFNFFRDNIFWLVGDGHDVHLWNDTWVPNLGPLRPWLSHASSSVDRMHFADMLQTDGNWNTSRLSALLDPVVVPYVIGVPPPSLDDTRDMVAWRCTPTEAFTVASTYECLLSASWDAC</sequence>
<name>A0ABR2NC61_9ROSI</name>
<protein>
    <submittedName>
        <fullName evidence="2">Uncharacterized protein</fullName>
    </submittedName>
</protein>
<feature type="region of interest" description="Disordered" evidence="1">
    <location>
        <begin position="90"/>
        <end position="115"/>
    </location>
</feature>
<comment type="caution">
    <text evidence="2">The sequence shown here is derived from an EMBL/GenBank/DDBJ whole genome shotgun (WGS) entry which is preliminary data.</text>
</comment>